<evidence type="ECO:0000313" key="2">
    <source>
        <dbReference type="EMBL" id="RBQ23401.1"/>
    </source>
</evidence>
<keyword evidence="3" id="KW-1185">Reference proteome</keyword>
<gene>
    <name evidence="2" type="ORF">ALNOE001_09820</name>
</gene>
<feature type="compositionally biased region" description="Basic residues" evidence="1">
    <location>
        <begin position="1"/>
        <end position="21"/>
    </location>
</feature>
<dbReference type="SUPFAM" id="SSF57997">
    <property type="entry name" value="Tropomyosin"/>
    <property type="match status" value="1"/>
</dbReference>
<proteinExistence type="predicted"/>
<name>A0A366MAZ1_9EURY</name>
<evidence type="ECO:0000256" key="1">
    <source>
        <dbReference type="SAM" id="MobiDB-lite"/>
    </source>
</evidence>
<sequence>MVQKKKHLLVKKSKNKPKIKSKNNAMNKKIQYLENKIENQDKTIKNLDEKLDTNRKQINSLQKELEKYTQIYDYKRINKEQIGSFIENFKGYGIKKDKKDIKLIISLTYFPERMYDSHYCLYSLLTQKLKSDELISWLSKEKFPNLEEDVPKKFLILKSMTYL</sequence>
<organism evidence="2 3">
    <name type="scientific">Candidatus Methanobinarius endosymbioticus</name>
    <dbReference type="NCBI Taxonomy" id="2006182"/>
    <lineage>
        <taxon>Archaea</taxon>
        <taxon>Methanobacteriati</taxon>
        <taxon>Methanobacteriota</taxon>
        <taxon>Methanomada group</taxon>
        <taxon>Methanobacteria</taxon>
        <taxon>Methanobacteriales</taxon>
        <taxon>Methanobacteriaceae</taxon>
        <taxon>Candidatus Methanobinarius</taxon>
    </lineage>
</organism>
<dbReference type="AlphaFoldDB" id="A0A366MAZ1"/>
<evidence type="ECO:0000313" key="3">
    <source>
        <dbReference type="Proteomes" id="UP000253099"/>
    </source>
</evidence>
<dbReference type="EMBL" id="NIZT01000025">
    <property type="protein sequence ID" value="RBQ23401.1"/>
    <property type="molecule type" value="Genomic_DNA"/>
</dbReference>
<dbReference type="Proteomes" id="UP000253099">
    <property type="component" value="Unassembled WGS sequence"/>
</dbReference>
<dbReference type="Gene3D" id="1.20.5.340">
    <property type="match status" value="1"/>
</dbReference>
<accession>A0A366MAZ1</accession>
<comment type="caution">
    <text evidence="2">The sequence shown here is derived from an EMBL/GenBank/DDBJ whole genome shotgun (WGS) entry which is preliminary data.</text>
</comment>
<feature type="region of interest" description="Disordered" evidence="1">
    <location>
        <begin position="1"/>
        <end position="25"/>
    </location>
</feature>
<reference evidence="2 3" key="1">
    <citation type="submission" date="2018-06" db="EMBL/GenBank/DDBJ databases">
        <title>Genomic insight into two independent archaeal endosymbiosis events.</title>
        <authorList>
            <person name="Lind A.E."/>
            <person name="Lewis W.H."/>
            <person name="Spang A."/>
            <person name="Guy L."/>
            <person name="Embley M.T."/>
            <person name="Ettema T.J.G."/>
        </authorList>
    </citation>
    <scope>NUCLEOTIDE SEQUENCE [LARGE SCALE GENOMIC DNA]</scope>
    <source>
        <strain evidence="2">NOE</strain>
    </source>
</reference>
<protein>
    <submittedName>
        <fullName evidence="2">Uncharacterized protein</fullName>
    </submittedName>
</protein>